<comment type="caution">
    <text evidence="3">The sequence shown here is derived from an EMBL/GenBank/DDBJ whole genome shotgun (WGS) entry which is preliminary data.</text>
</comment>
<evidence type="ECO:0000313" key="3">
    <source>
        <dbReference type="EMBL" id="PWY95797.1"/>
    </source>
</evidence>
<dbReference type="GO" id="GO:0003723">
    <property type="term" value="F:RNA binding"/>
    <property type="evidence" value="ECO:0007669"/>
    <property type="project" value="InterPro"/>
</dbReference>
<feature type="compositionally biased region" description="Polar residues" evidence="1">
    <location>
        <begin position="146"/>
        <end position="156"/>
    </location>
</feature>
<dbReference type="RefSeq" id="XP_025472558.1">
    <property type="nucleotide sequence ID" value="XM_025609600.1"/>
</dbReference>
<dbReference type="Proteomes" id="UP000246702">
    <property type="component" value="Unassembled WGS sequence"/>
</dbReference>
<dbReference type="GO" id="GO:0043829">
    <property type="term" value="F:tRNA-specific adenosine-37 deaminase activity"/>
    <property type="evidence" value="ECO:0007669"/>
    <property type="project" value="TreeGrafter"/>
</dbReference>
<dbReference type="InterPro" id="IPR042935">
    <property type="entry name" value="Tad1"/>
</dbReference>
<dbReference type="STRING" id="1450535.A0A317XDV9"/>
<dbReference type="OrthoDB" id="10268011at2759"/>
<keyword evidence="4" id="KW-1185">Reference proteome</keyword>
<dbReference type="EMBL" id="MSFK01000002">
    <property type="protein sequence ID" value="PWY95797.1"/>
    <property type="molecule type" value="Genomic_DNA"/>
</dbReference>
<dbReference type="Pfam" id="PF02137">
    <property type="entry name" value="A_deamin"/>
    <property type="match status" value="1"/>
</dbReference>
<accession>A0A317XDV9</accession>
<evidence type="ECO:0000259" key="2">
    <source>
        <dbReference type="PROSITE" id="PS50141"/>
    </source>
</evidence>
<dbReference type="PANTHER" id="PTHR47803">
    <property type="entry name" value="TRNA-SPECIFIC ADENOSINE DEAMINASE 1"/>
    <property type="match status" value="1"/>
</dbReference>
<dbReference type="SMART" id="SM00552">
    <property type="entry name" value="ADEAMc"/>
    <property type="match status" value="1"/>
</dbReference>
<dbReference type="GO" id="GO:0002100">
    <property type="term" value="P:tRNA wobble adenosine to inosine editing"/>
    <property type="evidence" value="ECO:0007669"/>
    <property type="project" value="InterPro"/>
</dbReference>
<feature type="compositionally biased region" description="Low complexity" evidence="1">
    <location>
        <begin position="122"/>
        <end position="141"/>
    </location>
</feature>
<proteinExistence type="predicted"/>
<name>A0A317XDV9_9EURO</name>
<gene>
    <name evidence="3" type="ORF">BO94DRAFT_507068</name>
</gene>
<organism evidence="3 4">
    <name type="scientific">Aspergillus sclerotioniger CBS 115572</name>
    <dbReference type="NCBI Taxonomy" id="1450535"/>
    <lineage>
        <taxon>Eukaryota</taxon>
        <taxon>Fungi</taxon>
        <taxon>Dikarya</taxon>
        <taxon>Ascomycota</taxon>
        <taxon>Pezizomycotina</taxon>
        <taxon>Eurotiomycetes</taxon>
        <taxon>Eurotiomycetidae</taxon>
        <taxon>Eurotiales</taxon>
        <taxon>Aspergillaceae</taxon>
        <taxon>Aspergillus</taxon>
        <taxon>Aspergillus subgen. Circumdati</taxon>
    </lineage>
</organism>
<evidence type="ECO:0000313" key="4">
    <source>
        <dbReference type="Proteomes" id="UP000246702"/>
    </source>
</evidence>
<evidence type="ECO:0000256" key="1">
    <source>
        <dbReference type="SAM" id="MobiDB-lite"/>
    </source>
</evidence>
<dbReference type="AlphaFoldDB" id="A0A317XDV9"/>
<feature type="domain" description="A to I editase" evidence="2">
    <location>
        <begin position="74"/>
        <end position="312"/>
    </location>
</feature>
<reference evidence="3 4" key="1">
    <citation type="submission" date="2016-12" db="EMBL/GenBank/DDBJ databases">
        <title>The genomes of Aspergillus section Nigri reveals drivers in fungal speciation.</title>
        <authorList>
            <consortium name="DOE Joint Genome Institute"/>
            <person name="Vesth T.C."/>
            <person name="Nybo J."/>
            <person name="Theobald S."/>
            <person name="Brandl J."/>
            <person name="Frisvad J.C."/>
            <person name="Nielsen K.F."/>
            <person name="Lyhne E.K."/>
            <person name="Kogle M.E."/>
            <person name="Kuo A."/>
            <person name="Riley R."/>
            <person name="Clum A."/>
            <person name="Nolan M."/>
            <person name="Lipzen A."/>
            <person name="Salamov A."/>
            <person name="Henrissat B."/>
            <person name="Wiebenga A."/>
            <person name="De Vries R.P."/>
            <person name="Grigoriev I.V."/>
            <person name="Mortensen U.H."/>
            <person name="Andersen M.R."/>
            <person name="Baker S.E."/>
        </authorList>
    </citation>
    <scope>NUCLEOTIDE SEQUENCE [LARGE SCALE GENOMIC DNA]</scope>
    <source>
        <strain evidence="3 4">CBS 115572</strain>
    </source>
</reference>
<dbReference type="PROSITE" id="PS50141">
    <property type="entry name" value="A_DEAMIN_EDITASE"/>
    <property type="match status" value="1"/>
</dbReference>
<dbReference type="GeneID" id="37111743"/>
<protein>
    <recommendedName>
        <fullName evidence="2">A to I editase domain-containing protein</fullName>
    </recommendedName>
</protein>
<dbReference type="InterPro" id="IPR002466">
    <property type="entry name" value="A_deamin"/>
</dbReference>
<dbReference type="PANTHER" id="PTHR47803:SF1">
    <property type="entry name" value="TRNA-SPECIFIC ADENOSINE DEAMINASE 1"/>
    <property type="match status" value="1"/>
</dbReference>
<feature type="region of interest" description="Disordered" evidence="1">
    <location>
        <begin position="122"/>
        <end position="158"/>
    </location>
</feature>
<sequence>MAPSNPQQEEESLTSLGERIARLVHAHFDRLPPRSKPILRDDGTREWMPMCGVVVVREGGGLSDGEEEELTCVAVTSGAKCLPSSQLPNCTGLVLHDWHAEILALRAFNHWLLSEVRSILTSPSSSSSSSGPSSESKSTPSKFIQRRTTTSNTENGNMIPFELNPTLKIYLYCTTAPCGDASMELTMAAQDDPTPWEILPSSSSTTPTETKELDLLTGRGHFSRLGIVRRKPARADAPSTLSKSCSDKLALRQVSSLISAEMGLLVNVTPNVYLAGVVMPASEVSAVGCERAFGSSGRMAPLIHSRSQSQYQGEGGDRYHYHPFSILPVEDKIVNGLWQYGKPTSRTDRCKPGTISAVWTAAPSLLSSSSSGGGGDGIGDVYAAQNGAKQLPKLYGSQTGLYETIINGMKQGFKASAPVGKGASALSRARMWGGLRDLALSVSLLGSCEGSGDGDETGEVEEWVNQVNKVAAASSYAEFKRAMLGTPAGRARQRAISEAKKVLVPWVPNEGDDEWGLDVLTIDNKGKKRKR</sequence>